<protein>
    <submittedName>
        <fullName evidence="2">Uncharacterized protein</fullName>
    </submittedName>
</protein>
<gene>
    <name evidence="2" type="ORF">BCR33DRAFT_713251</name>
</gene>
<evidence type="ECO:0000313" key="3">
    <source>
        <dbReference type="Proteomes" id="UP000193642"/>
    </source>
</evidence>
<organism evidence="2 3">
    <name type="scientific">Rhizoclosmatium globosum</name>
    <dbReference type="NCBI Taxonomy" id="329046"/>
    <lineage>
        <taxon>Eukaryota</taxon>
        <taxon>Fungi</taxon>
        <taxon>Fungi incertae sedis</taxon>
        <taxon>Chytridiomycota</taxon>
        <taxon>Chytridiomycota incertae sedis</taxon>
        <taxon>Chytridiomycetes</taxon>
        <taxon>Chytridiales</taxon>
        <taxon>Chytriomycetaceae</taxon>
        <taxon>Rhizoclosmatium</taxon>
    </lineage>
</organism>
<feature type="non-terminal residue" evidence="2">
    <location>
        <position position="1"/>
    </location>
</feature>
<sequence length="212" mass="24802">HERLVRLEEQYVCLSAKLESAQREKQMWAPQSEPGRLPTTVLNQTTFQIQQSPEPNQPQQNQFNRLDGLSSTHSFRLRTTSALTERHSDRDSAWSPVQPQHKHKYEGFHSRSEDHKSLSAVHQDSRRSPSPQHHSNSYRNRSLSPRSRSPVQLPPSKYICRTYNEDEICRLKCNDRHVCVVCGEEHRVIHCDDDARAEIFCVKWCVFLRSEM</sequence>
<dbReference type="EMBL" id="MCGO01000007">
    <property type="protein sequence ID" value="ORY50454.1"/>
    <property type="molecule type" value="Genomic_DNA"/>
</dbReference>
<name>A0A1Y2CUE6_9FUNG</name>
<feature type="compositionally biased region" description="Basic and acidic residues" evidence="1">
    <location>
        <begin position="105"/>
        <end position="127"/>
    </location>
</feature>
<feature type="compositionally biased region" description="Low complexity" evidence="1">
    <location>
        <begin position="135"/>
        <end position="151"/>
    </location>
</feature>
<feature type="compositionally biased region" description="Polar residues" evidence="1">
    <location>
        <begin position="69"/>
        <end position="83"/>
    </location>
</feature>
<dbReference type="AlphaFoldDB" id="A0A1Y2CUE6"/>
<comment type="caution">
    <text evidence="2">The sequence shown here is derived from an EMBL/GenBank/DDBJ whole genome shotgun (WGS) entry which is preliminary data.</text>
</comment>
<accession>A0A1Y2CUE6</accession>
<evidence type="ECO:0000313" key="2">
    <source>
        <dbReference type="EMBL" id="ORY50454.1"/>
    </source>
</evidence>
<evidence type="ECO:0000256" key="1">
    <source>
        <dbReference type="SAM" id="MobiDB-lite"/>
    </source>
</evidence>
<feature type="compositionally biased region" description="Low complexity" evidence="1">
    <location>
        <begin position="50"/>
        <end position="64"/>
    </location>
</feature>
<reference evidence="2 3" key="1">
    <citation type="submission" date="2016-07" db="EMBL/GenBank/DDBJ databases">
        <title>Pervasive Adenine N6-methylation of Active Genes in Fungi.</title>
        <authorList>
            <consortium name="DOE Joint Genome Institute"/>
            <person name="Mondo S.J."/>
            <person name="Dannebaum R.O."/>
            <person name="Kuo R.C."/>
            <person name="Labutti K."/>
            <person name="Haridas S."/>
            <person name="Kuo A."/>
            <person name="Salamov A."/>
            <person name="Ahrendt S.R."/>
            <person name="Lipzen A."/>
            <person name="Sullivan W."/>
            <person name="Andreopoulos W.B."/>
            <person name="Clum A."/>
            <person name="Lindquist E."/>
            <person name="Daum C."/>
            <person name="Ramamoorthy G.K."/>
            <person name="Gryganskyi A."/>
            <person name="Culley D."/>
            <person name="Magnuson J.K."/>
            <person name="James T.Y."/>
            <person name="O'Malley M.A."/>
            <person name="Stajich J.E."/>
            <person name="Spatafora J.W."/>
            <person name="Visel A."/>
            <person name="Grigoriev I.V."/>
        </authorList>
    </citation>
    <scope>NUCLEOTIDE SEQUENCE [LARGE SCALE GENOMIC DNA]</scope>
    <source>
        <strain evidence="2 3">JEL800</strain>
    </source>
</reference>
<feature type="region of interest" description="Disordered" evidence="1">
    <location>
        <begin position="50"/>
        <end position="151"/>
    </location>
</feature>
<dbReference type="Proteomes" id="UP000193642">
    <property type="component" value="Unassembled WGS sequence"/>
</dbReference>
<proteinExistence type="predicted"/>
<keyword evidence="3" id="KW-1185">Reference proteome</keyword>